<evidence type="ECO:0000256" key="5">
    <source>
        <dbReference type="ARBA" id="ARBA00022801"/>
    </source>
</evidence>
<dbReference type="InterPro" id="IPR045175">
    <property type="entry name" value="M28_fam"/>
</dbReference>
<dbReference type="Proteomes" id="UP000248790">
    <property type="component" value="Unassembled WGS sequence"/>
</dbReference>
<gene>
    <name evidence="9" type="ORF">LX87_03138</name>
</gene>
<keyword evidence="5" id="KW-0378">Hydrolase</keyword>
<accession>A0A327WYH1</accession>
<evidence type="ECO:0000256" key="6">
    <source>
        <dbReference type="ARBA" id="ARBA00022833"/>
    </source>
</evidence>
<dbReference type="PANTHER" id="PTHR12147">
    <property type="entry name" value="METALLOPEPTIDASE M28 FAMILY MEMBER"/>
    <property type="match status" value="1"/>
</dbReference>
<evidence type="ECO:0000256" key="4">
    <source>
        <dbReference type="ARBA" id="ARBA00022729"/>
    </source>
</evidence>
<dbReference type="GO" id="GO:0004180">
    <property type="term" value="F:carboxypeptidase activity"/>
    <property type="evidence" value="ECO:0007669"/>
    <property type="project" value="UniProtKB-KW"/>
</dbReference>
<dbReference type="Gene3D" id="3.40.630.10">
    <property type="entry name" value="Zn peptidases"/>
    <property type="match status" value="2"/>
</dbReference>
<dbReference type="PANTHER" id="PTHR12147:SF56">
    <property type="entry name" value="AMINOPEPTIDASE YDR415C-RELATED"/>
    <property type="match status" value="1"/>
</dbReference>
<dbReference type="CDD" id="cd04821">
    <property type="entry name" value="PA_M28_1_2"/>
    <property type="match status" value="1"/>
</dbReference>
<dbReference type="SUPFAM" id="SSF52025">
    <property type="entry name" value="PA domain"/>
    <property type="match status" value="1"/>
</dbReference>
<dbReference type="FunFam" id="3.40.630.10:FF:000088">
    <property type="entry name" value="Peptidase M20"/>
    <property type="match status" value="1"/>
</dbReference>
<organism evidence="9 10">
    <name type="scientific">Larkinella arboricola</name>
    <dbReference type="NCBI Taxonomy" id="643671"/>
    <lineage>
        <taxon>Bacteria</taxon>
        <taxon>Pseudomonadati</taxon>
        <taxon>Bacteroidota</taxon>
        <taxon>Cytophagia</taxon>
        <taxon>Cytophagales</taxon>
        <taxon>Spirosomataceae</taxon>
        <taxon>Larkinella</taxon>
    </lineage>
</organism>
<feature type="domain" description="Peptidase M28" evidence="8">
    <location>
        <begin position="293"/>
        <end position="505"/>
    </location>
</feature>
<dbReference type="EMBL" id="QLMC01000003">
    <property type="protein sequence ID" value="RAJ98229.1"/>
    <property type="molecule type" value="Genomic_DNA"/>
</dbReference>
<keyword evidence="9" id="KW-0121">Carboxypeptidase</keyword>
<keyword evidence="1" id="KW-0031">Aminopeptidase</keyword>
<protein>
    <submittedName>
        <fullName evidence="9">Zn-dependent M28 family amino/carboxypeptidase</fullName>
    </submittedName>
</protein>
<keyword evidence="6" id="KW-0862">Zinc</keyword>
<keyword evidence="10" id="KW-1185">Reference proteome</keyword>
<dbReference type="SUPFAM" id="SSF53187">
    <property type="entry name" value="Zn-dependent exopeptidases"/>
    <property type="match status" value="1"/>
</dbReference>
<evidence type="ECO:0000256" key="3">
    <source>
        <dbReference type="ARBA" id="ARBA00022723"/>
    </source>
</evidence>
<dbReference type="Pfam" id="PF04389">
    <property type="entry name" value="Peptidase_M28"/>
    <property type="match status" value="1"/>
</dbReference>
<comment type="caution">
    <text evidence="9">The sequence shown here is derived from an EMBL/GenBank/DDBJ whole genome shotgun (WGS) entry which is preliminary data.</text>
</comment>
<evidence type="ECO:0000256" key="7">
    <source>
        <dbReference type="SAM" id="SignalP"/>
    </source>
</evidence>
<dbReference type="InterPro" id="IPR007484">
    <property type="entry name" value="Peptidase_M28"/>
</dbReference>
<dbReference type="CDD" id="cd05660">
    <property type="entry name" value="M28_like_PA"/>
    <property type="match status" value="1"/>
</dbReference>
<dbReference type="GO" id="GO:0008235">
    <property type="term" value="F:metalloexopeptidase activity"/>
    <property type="evidence" value="ECO:0007669"/>
    <property type="project" value="InterPro"/>
</dbReference>
<evidence type="ECO:0000259" key="8">
    <source>
        <dbReference type="Pfam" id="PF04389"/>
    </source>
</evidence>
<dbReference type="OrthoDB" id="1521787at2"/>
<evidence type="ECO:0000256" key="1">
    <source>
        <dbReference type="ARBA" id="ARBA00022438"/>
    </source>
</evidence>
<keyword evidence="2" id="KW-0645">Protease</keyword>
<name>A0A327WYH1_LARAB</name>
<evidence type="ECO:0000313" key="9">
    <source>
        <dbReference type="EMBL" id="RAJ98229.1"/>
    </source>
</evidence>
<dbReference type="GO" id="GO:0004177">
    <property type="term" value="F:aminopeptidase activity"/>
    <property type="evidence" value="ECO:0007669"/>
    <property type="project" value="UniProtKB-KW"/>
</dbReference>
<feature type="chain" id="PRO_5016311818" evidence="7">
    <location>
        <begin position="22"/>
        <end position="543"/>
    </location>
</feature>
<reference evidence="9 10" key="1">
    <citation type="submission" date="2018-06" db="EMBL/GenBank/DDBJ databases">
        <title>Genomic Encyclopedia of Archaeal and Bacterial Type Strains, Phase II (KMG-II): from individual species to whole genera.</title>
        <authorList>
            <person name="Goeker M."/>
        </authorList>
    </citation>
    <scope>NUCLEOTIDE SEQUENCE [LARGE SCALE GENOMIC DNA]</scope>
    <source>
        <strain evidence="9 10">DSM 21851</strain>
    </source>
</reference>
<dbReference type="RefSeq" id="WP_111629150.1">
    <property type="nucleotide sequence ID" value="NZ_QLMC01000003.1"/>
</dbReference>
<dbReference type="GO" id="GO:0046872">
    <property type="term" value="F:metal ion binding"/>
    <property type="evidence" value="ECO:0007669"/>
    <property type="project" value="UniProtKB-KW"/>
</dbReference>
<dbReference type="AlphaFoldDB" id="A0A327WYH1"/>
<keyword evidence="4 7" id="KW-0732">Signal</keyword>
<keyword evidence="3" id="KW-0479">Metal-binding</keyword>
<evidence type="ECO:0000256" key="2">
    <source>
        <dbReference type="ARBA" id="ARBA00022670"/>
    </source>
</evidence>
<evidence type="ECO:0000313" key="10">
    <source>
        <dbReference type="Proteomes" id="UP000248790"/>
    </source>
</evidence>
<feature type="signal peptide" evidence="7">
    <location>
        <begin position="1"/>
        <end position="21"/>
    </location>
</feature>
<dbReference type="Gene3D" id="3.50.30.30">
    <property type="match status" value="1"/>
</dbReference>
<dbReference type="GO" id="GO:0006508">
    <property type="term" value="P:proteolysis"/>
    <property type="evidence" value="ECO:0007669"/>
    <property type="project" value="UniProtKB-KW"/>
</dbReference>
<sequence length="543" mass="59301">MLYRFLALSGFLLFAGTYAFATADSAAIDGKAFVKHIQVLASDEFEGRKPGTVGEEKTVQYLKSEFQKMGLKPGNGKSYFQDVPMVTIASQPAGPLVLKGQNGTVSLTNLTDFVATTPHVQDQVKITDSELVFVGYGIVAPEYNWNDYAGLDVKGKTVVVMVNDPGLIDSTLFKGNTMTYYGRWTYKYEEAARQGAAGVLIVHESKAASYGWSVIRSSFSKSKLYLQTADGNRSKAVMEGWITLDAAKNLFKLAGVSPELFREAGTRGFKAVPLGVKTSLVITNQITKSTSKNVLALLPGTDRRNEYIIYSSHWDHLGKGEAIKGDSIYNGASDNASGTAALLELAETFVKLKKKPSRSILFLAVTAEEQGLLGSEYYATHPVFPLNKTVANINMDAFHPVGRTKDVVIVGRGQSDLEDYAAAAASKQGRTIRGDFNPSAGSYFRSDHFNFAKVGVPALYLKTGVNSVKNGEAWGRAQLEEYNLNRYHAPSDEYSSSWDLSGILEDMQLLFDVGYRLSNESTFPGWKPGSEFKAVREKGPAKK</sequence>
<dbReference type="InterPro" id="IPR046450">
    <property type="entry name" value="PA_dom_sf"/>
</dbReference>
<proteinExistence type="predicted"/>